<gene>
    <name evidence="2" type="ORF">MONAX_5E041241</name>
</gene>
<accession>A0A5E4C5Y4</accession>
<dbReference type="Proteomes" id="UP000335636">
    <property type="component" value="Unassembled WGS sequence"/>
</dbReference>
<keyword evidence="3" id="KW-1185">Reference proteome</keyword>
<dbReference type="AlphaFoldDB" id="A0A5E4C5Y4"/>
<reference evidence="2" key="1">
    <citation type="submission" date="2019-04" db="EMBL/GenBank/DDBJ databases">
        <authorList>
            <person name="Alioto T."/>
            <person name="Alioto T."/>
        </authorList>
    </citation>
    <scope>NUCLEOTIDE SEQUENCE [LARGE SCALE GENOMIC DNA]</scope>
</reference>
<comment type="caution">
    <text evidence="2">The sequence shown here is derived from an EMBL/GenBank/DDBJ whole genome shotgun (WGS) entry which is preliminary data.</text>
</comment>
<evidence type="ECO:0000256" key="1">
    <source>
        <dbReference type="SAM" id="MobiDB-lite"/>
    </source>
</evidence>
<dbReference type="EMBL" id="CABDUW010000886">
    <property type="protein sequence ID" value="VTJ76381.1"/>
    <property type="molecule type" value="Genomic_DNA"/>
</dbReference>
<sequence>GSPYTWWVGKANEKHYYWGGSEPGIQKCACGIERNCTDPKYYCNCDADYKQCHVVGGDSHYKMGCGTEQGQAGAGSPGAYTWKLETINSPSEPDAEVASLTRRSGNAAPGGSSSRRVPATVEFLPRRTTEMSCASLTHVLPAKLGLRLQRFTVAQGLCHLWDLVPSWLRSS</sequence>
<feature type="region of interest" description="Disordered" evidence="1">
    <location>
        <begin position="93"/>
        <end position="116"/>
    </location>
</feature>
<proteinExistence type="predicted"/>
<protein>
    <submittedName>
        <fullName evidence="2">Uncharacterized protein</fullName>
    </submittedName>
</protein>
<feature type="non-terminal residue" evidence="2">
    <location>
        <position position="1"/>
    </location>
</feature>
<name>A0A5E4C5Y4_MARMO</name>
<organism evidence="2 3">
    <name type="scientific">Marmota monax</name>
    <name type="common">Woodchuck</name>
    <dbReference type="NCBI Taxonomy" id="9995"/>
    <lineage>
        <taxon>Eukaryota</taxon>
        <taxon>Metazoa</taxon>
        <taxon>Chordata</taxon>
        <taxon>Craniata</taxon>
        <taxon>Vertebrata</taxon>
        <taxon>Euteleostomi</taxon>
        <taxon>Mammalia</taxon>
        <taxon>Eutheria</taxon>
        <taxon>Euarchontoglires</taxon>
        <taxon>Glires</taxon>
        <taxon>Rodentia</taxon>
        <taxon>Sciuromorpha</taxon>
        <taxon>Sciuridae</taxon>
        <taxon>Xerinae</taxon>
        <taxon>Marmotini</taxon>
        <taxon>Marmota</taxon>
    </lineage>
</organism>
<evidence type="ECO:0000313" key="2">
    <source>
        <dbReference type="EMBL" id="VTJ76381.1"/>
    </source>
</evidence>
<evidence type="ECO:0000313" key="3">
    <source>
        <dbReference type="Proteomes" id="UP000335636"/>
    </source>
</evidence>